<organism evidence="2 3">
    <name type="scientific">Alistipes finegoldii (strain DSM 17242 / JCM 16770 / CCUG 46020 / CIP 107999 / KCTC 15236 / AHN 2437)</name>
    <dbReference type="NCBI Taxonomy" id="679935"/>
    <lineage>
        <taxon>Bacteria</taxon>
        <taxon>Pseudomonadati</taxon>
        <taxon>Bacteroidota</taxon>
        <taxon>Bacteroidia</taxon>
        <taxon>Bacteroidales</taxon>
        <taxon>Rikenellaceae</taxon>
        <taxon>Alistipes</taxon>
    </lineage>
</organism>
<evidence type="ECO:0000256" key="1">
    <source>
        <dbReference type="SAM" id="SignalP"/>
    </source>
</evidence>
<gene>
    <name evidence="2" type="ordered locus">Alfi_0660</name>
</gene>
<protein>
    <submittedName>
        <fullName evidence="2">Uncharacterized protein</fullName>
    </submittedName>
</protein>
<dbReference type="HOGENOM" id="CLU_619167_0_0_10"/>
<accession>I3YJ75</accession>
<feature type="chain" id="PRO_5003683386" evidence="1">
    <location>
        <begin position="19"/>
        <end position="442"/>
    </location>
</feature>
<dbReference type="EMBL" id="CP003274">
    <property type="protein sequence ID" value="AFL77043.1"/>
    <property type="molecule type" value="Genomic_DNA"/>
</dbReference>
<proteinExistence type="predicted"/>
<dbReference type="Proteomes" id="UP000006052">
    <property type="component" value="Chromosome"/>
</dbReference>
<dbReference type="STRING" id="679935.Alfi_0660"/>
<dbReference type="PROSITE" id="PS51257">
    <property type="entry name" value="PROKAR_LIPOPROTEIN"/>
    <property type="match status" value="1"/>
</dbReference>
<dbReference type="PATRIC" id="fig|679935.3.peg.615"/>
<feature type="signal peptide" evidence="1">
    <location>
        <begin position="1"/>
        <end position="18"/>
    </location>
</feature>
<evidence type="ECO:0000313" key="3">
    <source>
        <dbReference type="Proteomes" id="UP000006052"/>
    </source>
</evidence>
<evidence type="ECO:0000313" key="2">
    <source>
        <dbReference type="EMBL" id="AFL77043.1"/>
    </source>
</evidence>
<dbReference type="AlphaFoldDB" id="I3YJ75"/>
<sequence length="442" mass="49836">MKIRIILSLLLVITIACSKDSTEPETLSPESTISMALDYQSREYELGEVIEATLTITEKNPAADYFLLNTSCNGGKAVATVDGHELQWQAEQQIPYEIVNDEFSSKVLHLKITPQAGTTAKQPFNFGIYAISDGGTKVEKRIYAVSVNTAEIITNVECITPTINLEQQCKFILTATKENYAGDFFVQLSTEGNGFFILEDGSAGNRFYCPADSHNMLSYQPHETGLHKIHCIVKDDISVSEVDIEVEVKGINGSLTNPEPGVYIYCNSLYYPSSAWHQEWKEQAEGVAIITEECRFLMAPDPVIGDWGGGEFTSVSDLTVMQDWREAKFDYNGRKNTEALLNAKDVMRKIEFTEKCYNYNKDNPGKWYQPAAGQMYLIRQNLDEVQRCLSLIGGRKLKANEHYISSTAADGLHLWAISLTQFERIYFFLYEPDNRTYPVRDL</sequence>
<keyword evidence="1" id="KW-0732">Signal</keyword>
<dbReference type="KEGG" id="afd:Alfi_0660"/>
<name>I3YJ75_ALIFI</name>
<reference evidence="3" key="1">
    <citation type="journal article" date="2013" name="Stand. Genomic Sci.">
        <title>Complete genome sequence of the bile-resistant pigment-producing anaerobe Alistipes finegoldii type strain (AHN2437(T)).</title>
        <authorList>
            <person name="Mavromatis K."/>
            <person name="Stackebrandt E."/>
            <person name="Munk C."/>
            <person name="Lapidus A."/>
            <person name="Nolan M."/>
            <person name="Lucas S."/>
            <person name="Hammon N."/>
            <person name="Deshpande S."/>
            <person name="Cheng J.F."/>
            <person name="Tapia R."/>
            <person name="Goodwin L.A."/>
            <person name="Pitluck S."/>
            <person name="Liolios K."/>
            <person name="Pagani I."/>
            <person name="Ivanova N."/>
            <person name="Mikhailova N."/>
            <person name="Huntemann M."/>
            <person name="Pati A."/>
            <person name="Chen A."/>
            <person name="Palaniappan K."/>
            <person name="Land M."/>
            <person name="Hauser L."/>
            <person name="Rohde M."/>
            <person name="Gronow S."/>
            <person name="Goker M."/>
            <person name="Detter J.C."/>
            <person name="Bristow J."/>
            <person name="Eisen J.A."/>
            <person name="Markowitz V."/>
            <person name="Hugenholtz P."/>
            <person name="Kyrpides N.C."/>
            <person name="Klenk H.P."/>
            <person name="Woyke T."/>
        </authorList>
    </citation>
    <scope>NUCLEOTIDE SEQUENCE</scope>
    <source>
        <strain evidence="3">DSM 17242 / JCM 16770 / AHN 2437 / CCUG 46020 / CIP 107999</strain>
    </source>
</reference>